<dbReference type="Proteomes" id="UP001055879">
    <property type="component" value="Linkage Group LG03"/>
</dbReference>
<organism evidence="1 2">
    <name type="scientific">Arctium lappa</name>
    <name type="common">Greater burdock</name>
    <name type="synonym">Lappa major</name>
    <dbReference type="NCBI Taxonomy" id="4217"/>
    <lineage>
        <taxon>Eukaryota</taxon>
        <taxon>Viridiplantae</taxon>
        <taxon>Streptophyta</taxon>
        <taxon>Embryophyta</taxon>
        <taxon>Tracheophyta</taxon>
        <taxon>Spermatophyta</taxon>
        <taxon>Magnoliopsida</taxon>
        <taxon>eudicotyledons</taxon>
        <taxon>Gunneridae</taxon>
        <taxon>Pentapetalae</taxon>
        <taxon>asterids</taxon>
        <taxon>campanulids</taxon>
        <taxon>Asterales</taxon>
        <taxon>Asteraceae</taxon>
        <taxon>Carduoideae</taxon>
        <taxon>Cardueae</taxon>
        <taxon>Arctiinae</taxon>
        <taxon>Arctium</taxon>
    </lineage>
</organism>
<keyword evidence="2" id="KW-1185">Reference proteome</keyword>
<proteinExistence type="predicted"/>
<gene>
    <name evidence="1" type="ORF">L6452_08152</name>
</gene>
<comment type="caution">
    <text evidence="1">The sequence shown here is derived from an EMBL/GenBank/DDBJ whole genome shotgun (WGS) entry which is preliminary data.</text>
</comment>
<accession>A0ACB9DGZ8</accession>
<evidence type="ECO:0000313" key="2">
    <source>
        <dbReference type="Proteomes" id="UP001055879"/>
    </source>
</evidence>
<name>A0ACB9DGZ8_ARCLA</name>
<dbReference type="EMBL" id="CM042049">
    <property type="protein sequence ID" value="KAI3745746.1"/>
    <property type="molecule type" value="Genomic_DNA"/>
</dbReference>
<reference evidence="2" key="1">
    <citation type="journal article" date="2022" name="Mol. Ecol. Resour.">
        <title>The genomes of chicory, endive, great burdock and yacon provide insights into Asteraceae palaeo-polyploidization history and plant inulin production.</title>
        <authorList>
            <person name="Fan W."/>
            <person name="Wang S."/>
            <person name="Wang H."/>
            <person name="Wang A."/>
            <person name="Jiang F."/>
            <person name="Liu H."/>
            <person name="Zhao H."/>
            <person name="Xu D."/>
            <person name="Zhang Y."/>
        </authorList>
    </citation>
    <scope>NUCLEOTIDE SEQUENCE [LARGE SCALE GENOMIC DNA]</scope>
    <source>
        <strain evidence="2">cv. Niubang</strain>
    </source>
</reference>
<evidence type="ECO:0000313" key="1">
    <source>
        <dbReference type="EMBL" id="KAI3745746.1"/>
    </source>
</evidence>
<protein>
    <submittedName>
        <fullName evidence="1">Uncharacterized protein</fullName>
    </submittedName>
</protein>
<reference evidence="1 2" key="2">
    <citation type="journal article" date="2022" name="Mol. Ecol. Resour.">
        <title>The genomes of chicory, endive, great burdock and yacon provide insights into Asteraceae paleo-polyploidization history and plant inulin production.</title>
        <authorList>
            <person name="Fan W."/>
            <person name="Wang S."/>
            <person name="Wang H."/>
            <person name="Wang A."/>
            <person name="Jiang F."/>
            <person name="Liu H."/>
            <person name="Zhao H."/>
            <person name="Xu D."/>
            <person name="Zhang Y."/>
        </authorList>
    </citation>
    <scope>NUCLEOTIDE SEQUENCE [LARGE SCALE GENOMIC DNA]</scope>
    <source>
        <strain evidence="2">cv. Niubang</strain>
    </source>
</reference>
<sequence length="834" mass="95059">MDQIVGAIVTPVVDSLMVRVKKHLRYLISCPKYVRDMRTKMEKLKTTRLGVEGDMNYNNSNSLEVPKEVDPWLEKVRMIDTQVETIPIDVGGCFNLKVRHKLGREAFKIIQDIDISMEEKASIKWTNNPITLAQVDSTKASTSSIPFRDYNDFKSRETTYMKAFNALKADSKPHMIALCGMGGVGKTIMTKSLKKVCMYLFIDSGIVKSLVKLEELYMRSVRRKVNAEGDELVECSKNLHGLEIEFFEEDALPQNMSYKNLKRFRISFGCRLDKNFVRSRYSMENTLMLVNNEYEQPLDSGMNELFEKTQVLYLQVTGIKDFGGGLWASSLQNLRVLHICKCKDLRYLFTIRVANGLKQLEHLKISKCPVLETLVADSDYEISEEKVITFSALKFLSLEGLPMLTSLCKVGNVIELPQLEELILDNLPNFTSIYQHFLKKEAMSTKLKKLDIDNLEKLKEIWPSQLSSNDQVISSQLTVIQVEGCDSLVNLFPCNPMSLLHHLEELTVKYCGSIDVIFNIDLGSSSSSSCVVAEIEEDINSSNLRSIKAWRCWELRQVWKVKGVNDDLPIPGFQNLECIEIRECNRLRNLFTPTTSNFDMKALTKVYINGDHEARNLHTLTISGFTRLEVMFETQQKPISTLFPNLTSITLESCNRIKYLFSPRMAKLLSNLKSIIIGDCHAIEEVVSNIDNEYEEIATSISPHTNTTFFPHLDILHLYHLKSLKRIDGVGANRLTSVTATSIHDKFQNQQLYNTSMCSTSDIIHLLQFPWSFSNLIEVDVDLDHELSWKKTIFPSIDELVKVENVGEAVAADKVVFEGRNNETQSADDDGYEF</sequence>